<feature type="domain" description="AB hydrolase-1" evidence="1">
    <location>
        <begin position="91"/>
        <end position="398"/>
    </location>
</feature>
<dbReference type="GeneID" id="13884715"/>
<gene>
    <name evidence="2" type="primary">KAFR0B05380</name>
    <name evidence="2" type="ORF">KAFR_0B05380</name>
</gene>
<sequence length="411" mass="46617">MGGTVLRGKLLRKIFRPAPVENSLSLSSTLSLWASHLGSESKSKARLRDFQDAIMKKVPSYAEKSNVITSEGLNQWHFHNSKCRNVTVPTLLLHGFASSSMSFFRNFTGLSQDIMDLYAIDLPANGLSRSLSTKFYRVSPKETRKFDMLDDIHFQLLSHGNYHAEKELIQKCEDYYIDTIERWRRSNELHKINIVAHSFGGYLSFKYALKYPESINKLCLVSPLGVEANIYSINNNFNVGETYTVNRLDPSSCCYINENEIPKYVFDNLFKILRLSGPIGAKLCWNYVLSSYSRISSLDFKRYVFELLYGKGGMTATAINLFTQLFTTRLLARDPLMDSAHSLSCNGILLLYGEYDWMAKNAGKSLLTNCKADNKGSASKTKYLEVPKSGHNLFLDNPAFFNKSIAEFLSE</sequence>
<dbReference type="EMBL" id="HE650822">
    <property type="protein sequence ID" value="CCF56833.1"/>
    <property type="molecule type" value="Genomic_DNA"/>
</dbReference>
<dbReference type="InterPro" id="IPR029058">
    <property type="entry name" value="AB_hydrolase_fold"/>
</dbReference>
<keyword evidence="3" id="KW-1185">Reference proteome</keyword>
<dbReference type="AlphaFoldDB" id="H2AR33"/>
<dbReference type="KEGG" id="kaf:KAFR_0B05380"/>
<name>H2AR33_KAZAF</name>
<dbReference type="OrthoDB" id="7457040at2759"/>
<dbReference type="FunCoup" id="H2AR33">
    <property type="interactions" value="253"/>
</dbReference>
<dbReference type="GO" id="GO:0055088">
    <property type="term" value="P:lipid homeostasis"/>
    <property type="evidence" value="ECO:0007669"/>
    <property type="project" value="TreeGrafter"/>
</dbReference>
<dbReference type="eggNOG" id="KOG4409">
    <property type="taxonomic scope" value="Eukaryota"/>
</dbReference>
<dbReference type="InterPro" id="IPR000073">
    <property type="entry name" value="AB_hydrolase_1"/>
</dbReference>
<evidence type="ECO:0000259" key="1">
    <source>
        <dbReference type="Pfam" id="PF00561"/>
    </source>
</evidence>
<evidence type="ECO:0000313" key="2">
    <source>
        <dbReference type="EMBL" id="CCF56833.1"/>
    </source>
</evidence>
<dbReference type="Proteomes" id="UP000005220">
    <property type="component" value="Chromosome 2"/>
</dbReference>
<evidence type="ECO:0000313" key="3">
    <source>
        <dbReference type="Proteomes" id="UP000005220"/>
    </source>
</evidence>
<dbReference type="SUPFAM" id="SSF53474">
    <property type="entry name" value="alpha/beta-Hydrolases"/>
    <property type="match status" value="1"/>
</dbReference>
<dbReference type="GO" id="GO:0005743">
    <property type="term" value="C:mitochondrial inner membrane"/>
    <property type="evidence" value="ECO:0007669"/>
    <property type="project" value="TreeGrafter"/>
</dbReference>
<dbReference type="GO" id="GO:0004623">
    <property type="term" value="F:phospholipase A2 activity"/>
    <property type="evidence" value="ECO:0007669"/>
    <property type="project" value="TreeGrafter"/>
</dbReference>
<dbReference type="InParanoid" id="H2AR33"/>
<proteinExistence type="predicted"/>
<accession>H2AR33</accession>
<dbReference type="HOGENOM" id="CLU_017361_1_1_1"/>
<reference evidence="2 3" key="1">
    <citation type="journal article" date="2011" name="Proc. Natl. Acad. Sci. U.S.A.">
        <title>Evolutionary erosion of yeast sex chromosomes by mating-type switching accidents.</title>
        <authorList>
            <person name="Gordon J.L."/>
            <person name="Armisen D."/>
            <person name="Proux-Wera E."/>
            <person name="Oheigeartaigh S.S."/>
            <person name="Byrne K.P."/>
            <person name="Wolfe K.H."/>
        </authorList>
    </citation>
    <scope>NUCLEOTIDE SEQUENCE [LARGE SCALE GENOMIC DNA]</scope>
    <source>
        <strain evidence="3">ATCC 22294 / BCRC 22015 / CBS 2517 / CECT 1963 / NBRC 1671 / NRRL Y-8276</strain>
    </source>
</reference>
<dbReference type="STRING" id="1071382.H2AR33"/>
<dbReference type="GO" id="GO:0035965">
    <property type="term" value="P:cardiolipin acyl-chain remodeling"/>
    <property type="evidence" value="ECO:0007669"/>
    <property type="project" value="TreeGrafter"/>
</dbReference>
<organism evidence="2 3">
    <name type="scientific">Kazachstania africana (strain ATCC 22294 / BCRC 22015 / CBS 2517 / CECT 1963 / NBRC 1671 / NRRL Y-8276)</name>
    <name type="common">Yeast</name>
    <name type="synonym">Kluyveromyces africanus</name>
    <dbReference type="NCBI Taxonomy" id="1071382"/>
    <lineage>
        <taxon>Eukaryota</taxon>
        <taxon>Fungi</taxon>
        <taxon>Dikarya</taxon>
        <taxon>Ascomycota</taxon>
        <taxon>Saccharomycotina</taxon>
        <taxon>Saccharomycetes</taxon>
        <taxon>Saccharomycetales</taxon>
        <taxon>Saccharomycetaceae</taxon>
        <taxon>Kazachstania</taxon>
    </lineage>
</organism>
<dbReference type="RefSeq" id="XP_003955968.1">
    <property type="nucleotide sequence ID" value="XM_003955919.1"/>
</dbReference>
<dbReference type="Gene3D" id="3.40.50.1820">
    <property type="entry name" value="alpha/beta hydrolase"/>
    <property type="match status" value="1"/>
</dbReference>
<dbReference type="Pfam" id="PF00561">
    <property type="entry name" value="Abhydrolase_1"/>
    <property type="match status" value="1"/>
</dbReference>
<dbReference type="PANTHER" id="PTHR42886">
    <property type="entry name" value="RE40534P-RELATED"/>
    <property type="match status" value="1"/>
</dbReference>
<dbReference type="GO" id="GO:0042171">
    <property type="term" value="F:lysophosphatidic acid acyltransferase activity"/>
    <property type="evidence" value="ECO:0007669"/>
    <property type="project" value="TreeGrafter"/>
</dbReference>
<dbReference type="GO" id="GO:0006654">
    <property type="term" value="P:phosphatidic acid biosynthetic process"/>
    <property type="evidence" value="ECO:0007669"/>
    <property type="project" value="TreeGrafter"/>
</dbReference>
<protein>
    <recommendedName>
        <fullName evidence="1">AB hydrolase-1 domain-containing protein</fullName>
    </recommendedName>
</protein>
<dbReference type="PANTHER" id="PTHR42886:SF23">
    <property type="entry name" value="1-ACYLGLYCEROL-3-PHOSPHATE O-ACYLTRANSFERASE ICT1-RELATED"/>
    <property type="match status" value="1"/>
</dbReference>